<gene>
    <name evidence="4" type="ORF">HMI01_09440</name>
    <name evidence="5" type="ORF">SAMN05421668_10825</name>
</gene>
<evidence type="ECO:0000313" key="4">
    <source>
        <dbReference type="EMBL" id="GEM03956.1"/>
    </source>
</evidence>
<protein>
    <submittedName>
        <fullName evidence="5">Regulatory protein, tetR family</fullName>
    </submittedName>
</protein>
<dbReference type="AlphaFoldDB" id="A0A1I6S9Q1"/>
<evidence type="ECO:0000256" key="2">
    <source>
        <dbReference type="PROSITE-ProRule" id="PRU00335"/>
    </source>
</evidence>
<dbReference type="Proteomes" id="UP000321773">
    <property type="component" value="Unassembled WGS sequence"/>
</dbReference>
<dbReference type="Proteomes" id="UP000199139">
    <property type="component" value="Unassembled WGS sequence"/>
</dbReference>
<evidence type="ECO:0000313" key="6">
    <source>
        <dbReference type="Proteomes" id="UP000199139"/>
    </source>
</evidence>
<proteinExistence type="predicted"/>
<dbReference type="InterPro" id="IPR009057">
    <property type="entry name" value="Homeodomain-like_sf"/>
</dbReference>
<dbReference type="PROSITE" id="PS50977">
    <property type="entry name" value="HTH_TETR_2"/>
    <property type="match status" value="1"/>
</dbReference>
<evidence type="ECO:0000313" key="7">
    <source>
        <dbReference type="Proteomes" id="UP000321773"/>
    </source>
</evidence>
<dbReference type="EMBL" id="BJWJ01000007">
    <property type="protein sequence ID" value="GEM03956.1"/>
    <property type="molecule type" value="Genomic_DNA"/>
</dbReference>
<dbReference type="STRING" id="306541.SAMN05421668_10825"/>
<dbReference type="InterPro" id="IPR001647">
    <property type="entry name" value="HTH_TetR"/>
</dbReference>
<organism evidence="5 6">
    <name type="scientific">Halolactibacillus miurensis</name>
    <dbReference type="NCBI Taxonomy" id="306541"/>
    <lineage>
        <taxon>Bacteria</taxon>
        <taxon>Bacillati</taxon>
        <taxon>Bacillota</taxon>
        <taxon>Bacilli</taxon>
        <taxon>Bacillales</taxon>
        <taxon>Bacillaceae</taxon>
        <taxon>Halolactibacillus</taxon>
    </lineage>
</organism>
<reference evidence="5 6" key="1">
    <citation type="submission" date="2016-10" db="EMBL/GenBank/DDBJ databases">
        <authorList>
            <person name="de Groot N.N."/>
        </authorList>
    </citation>
    <scope>NUCLEOTIDE SEQUENCE [LARGE SCALE GENOMIC DNA]</scope>
    <source>
        <strain evidence="5 6">DSM 17074</strain>
    </source>
</reference>
<keyword evidence="1 2" id="KW-0238">DNA-binding</keyword>
<reference evidence="4 7" key="2">
    <citation type="submission" date="2019-07" db="EMBL/GenBank/DDBJ databases">
        <title>Whole genome shotgun sequence of Halolactibacillus miurensis NBRC 100873.</title>
        <authorList>
            <person name="Hosoyama A."/>
            <person name="Uohara A."/>
            <person name="Ohji S."/>
            <person name="Ichikawa N."/>
        </authorList>
    </citation>
    <scope>NUCLEOTIDE SEQUENCE [LARGE SCALE GENOMIC DNA]</scope>
    <source>
        <strain evidence="4 7">NBRC 100873</strain>
    </source>
</reference>
<keyword evidence="7" id="KW-1185">Reference proteome</keyword>
<dbReference type="EMBL" id="FPAI01000008">
    <property type="protein sequence ID" value="SFS73676.1"/>
    <property type="molecule type" value="Genomic_DNA"/>
</dbReference>
<name>A0A1I6S9Q1_9BACI</name>
<dbReference type="Gene3D" id="1.10.357.10">
    <property type="entry name" value="Tetracycline Repressor, domain 2"/>
    <property type="match status" value="1"/>
</dbReference>
<dbReference type="SUPFAM" id="SSF46689">
    <property type="entry name" value="Homeodomain-like"/>
    <property type="match status" value="1"/>
</dbReference>
<feature type="domain" description="HTH tetR-type" evidence="3">
    <location>
        <begin position="9"/>
        <end position="69"/>
    </location>
</feature>
<dbReference type="Pfam" id="PF00440">
    <property type="entry name" value="TetR_N"/>
    <property type="match status" value="1"/>
</dbReference>
<evidence type="ECO:0000259" key="3">
    <source>
        <dbReference type="PROSITE" id="PS50977"/>
    </source>
</evidence>
<dbReference type="RefSeq" id="WP_246806749.1">
    <property type="nucleotide sequence ID" value="NZ_BJWJ01000007.1"/>
</dbReference>
<accession>A0A1I6S9Q1</accession>
<evidence type="ECO:0000256" key="1">
    <source>
        <dbReference type="ARBA" id="ARBA00023125"/>
    </source>
</evidence>
<evidence type="ECO:0000313" key="5">
    <source>
        <dbReference type="EMBL" id="SFS73676.1"/>
    </source>
</evidence>
<dbReference type="GO" id="GO:0003677">
    <property type="term" value="F:DNA binding"/>
    <property type="evidence" value="ECO:0007669"/>
    <property type="project" value="UniProtKB-UniRule"/>
</dbReference>
<feature type="DNA-binding region" description="H-T-H motif" evidence="2">
    <location>
        <begin position="32"/>
        <end position="51"/>
    </location>
</feature>
<sequence length="232" mass="27494">MDKKALQRKRMWQYFIDAAVDIIEEDGLESLTIRRVADLAGYTSSTAYNYFDDLSHLKFFASLKFTKPYIDDIPNYINKKQPTLIQWLGLWECFLKHSFNDPHIYYMVFVGDLGDTAKDLFKKYYTMYPEELLAVPDELKGILQEESFSKRSADFLSKSVTEGYLDEADLSTLTEVTHMIWVGALVHYLNHRRSWTKDDAIHYVYREVEHVVMRYVKEEKRTKLKKQLLKKK</sequence>